<dbReference type="EMBL" id="JACEZU010000017">
    <property type="protein sequence ID" value="MBA5690423.1"/>
    <property type="molecule type" value="Genomic_DNA"/>
</dbReference>
<reference evidence="2 3" key="1">
    <citation type="submission" date="2020-07" db="EMBL/GenBank/DDBJ databases">
        <title>Novel species isolated from subtropical streams in China.</title>
        <authorList>
            <person name="Lu H."/>
        </authorList>
    </citation>
    <scope>NUCLEOTIDE SEQUENCE [LARGE SCALE GENOMIC DNA]</scope>
    <source>
        <strain evidence="2 3">LX47W</strain>
    </source>
</reference>
<feature type="signal peptide" evidence="1">
    <location>
        <begin position="1"/>
        <end position="26"/>
    </location>
</feature>
<organism evidence="2 3">
    <name type="scientific">Rugamonas apoptosis</name>
    <dbReference type="NCBI Taxonomy" id="2758570"/>
    <lineage>
        <taxon>Bacteria</taxon>
        <taxon>Pseudomonadati</taxon>
        <taxon>Pseudomonadota</taxon>
        <taxon>Betaproteobacteria</taxon>
        <taxon>Burkholderiales</taxon>
        <taxon>Oxalobacteraceae</taxon>
        <taxon>Telluria group</taxon>
        <taxon>Rugamonas</taxon>
    </lineage>
</organism>
<protein>
    <submittedName>
        <fullName evidence="2">Uncharacterized protein</fullName>
    </submittedName>
</protein>
<proteinExistence type="predicted"/>
<gene>
    <name evidence="2" type="ORF">H3H39_25610</name>
</gene>
<dbReference type="PROSITE" id="PS51257">
    <property type="entry name" value="PROKAR_LIPOPROTEIN"/>
    <property type="match status" value="1"/>
</dbReference>
<dbReference type="AlphaFoldDB" id="A0A7W2IN71"/>
<sequence>MHTSSRLLLSRLACAIALTLGGTACGSPPPAASAVSASAAAAASAAAPAPAVPADSATLMRQIQAELADNGCDSERQCHTIAIGAKACGGPEAYRAWSDRHNDGGRLKQLAAQHAAARRAEDLRDRMMSTCSYVSDPGATCQAGHCVPRPLTVGAPPLAQ</sequence>
<keyword evidence="3" id="KW-1185">Reference proteome</keyword>
<name>A0A7W2IN71_9BURK</name>
<dbReference type="RefSeq" id="WP_182157223.1">
    <property type="nucleotide sequence ID" value="NZ_JACEZU010000017.1"/>
</dbReference>
<feature type="chain" id="PRO_5031120533" evidence="1">
    <location>
        <begin position="27"/>
        <end position="160"/>
    </location>
</feature>
<evidence type="ECO:0000313" key="2">
    <source>
        <dbReference type="EMBL" id="MBA5690423.1"/>
    </source>
</evidence>
<keyword evidence="1" id="KW-0732">Signal</keyword>
<evidence type="ECO:0000313" key="3">
    <source>
        <dbReference type="Proteomes" id="UP000573499"/>
    </source>
</evidence>
<accession>A0A7W2IN71</accession>
<evidence type="ECO:0000256" key="1">
    <source>
        <dbReference type="SAM" id="SignalP"/>
    </source>
</evidence>
<comment type="caution">
    <text evidence="2">The sequence shown here is derived from an EMBL/GenBank/DDBJ whole genome shotgun (WGS) entry which is preliminary data.</text>
</comment>
<dbReference type="Proteomes" id="UP000573499">
    <property type="component" value="Unassembled WGS sequence"/>
</dbReference>